<feature type="compositionally biased region" description="Polar residues" evidence="1">
    <location>
        <begin position="801"/>
        <end position="813"/>
    </location>
</feature>
<accession>A0A6J0PR35</accession>
<feature type="region of interest" description="Disordered" evidence="1">
    <location>
        <begin position="984"/>
        <end position="1026"/>
    </location>
</feature>
<feature type="compositionally biased region" description="Polar residues" evidence="1">
    <location>
        <begin position="886"/>
        <end position="904"/>
    </location>
</feature>
<dbReference type="SUPFAM" id="SSF81631">
    <property type="entry name" value="PAP/OAS1 substrate-binding domain"/>
    <property type="match status" value="1"/>
</dbReference>
<dbReference type="PANTHER" id="PTHR45979">
    <property type="entry name" value="PAP/OAS1 SUBSTRATE-BINDING DOMAIN SUPERFAMILY"/>
    <property type="match status" value="1"/>
</dbReference>
<dbReference type="InterPro" id="IPR058920">
    <property type="entry name" value="PAP-OAS1-bd-rel"/>
</dbReference>
<organism evidence="4 5">
    <name type="scientific">Elaeis guineensis var. tenera</name>
    <name type="common">Oil palm</name>
    <dbReference type="NCBI Taxonomy" id="51953"/>
    <lineage>
        <taxon>Eukaryota</taxon>
        <taxon>Viridiplantae</taxon>
        <taxon>Streptophyta</taxon>
        <taxon>Embryophyta</taxon>
        <taxon>Tracheophyta</taxon>
        <taxon>Spermatophyta</taxon>
        <taxon>Magnoliopsida</taxon>
        <taxon>Liliopsida</taxon>
        <taxon>Arecaceae</taxon>
        <taxon>Arecoideae</taxon>
        <taxon>Cocoseae</taxon>
        <taxon>Elaeidinae</taxon>
        <taxon>Elaeis</taxon>
    </lineage>
</organism>
<dbReference type="InterPro" id="IPR054708">
    <property type="entry name" value="MTPAP-like_central"/>
</dbReference>
<dbReference type="PANTHER" id="PTHR45979:SF30">
    <property type="entry name" value="NUCLEOTIDYLTRANSFERASE"/>
    <property type="match status" value="1"/>
</dbReference>
<keyword evidence="4" id="KW-1185">Reference proteome</keyword>
<name>A0A6J0PR35_ELAGV</name>
<dbReference type="OrthoDB" id="273917at2759"/>
<evidence type="ECO:0000313" key="4">
    <source>
        <dbReference type="Proteomes" id="UP000504607"/>
    </source>
</evidence>
<feature type="compositionally biased region" description="Basic and acidic residues" evidence="1">
    <location>
        <begin position="491"/>
        <end position="504"/>
    </location>
</feature>
<evidence type="ECO:0000259" key="3">
    <source>
        <dbReference type="Pfam" id="PF26180"/>
    </source>
</evidence>
<feature type="compositionally biased region" description="Polar residues" evidence="1">
    <location>
        <begin position="1214"/>
        <end position="1230"/>
    </location>
</feature>
<evidence type="ECO:0000259" key="2">
    <source>
        <dbReference type="Pfam" id="PF22600"/>
    </source>
</evidence>
<dbReference type="Proteomes" id="UP000504607">
    <property type="component" value="Chromosome 1"/>
</dbReference>
<evidence type="ECO:0000313" key="5">
    <source>
        <dbReference type="RefSeq" id="XP_019710291.1"/>
    </source>
</evidence>
<gene>
    <name evidence="5" type="primary">LOC105057942</name>
</gene>
<evidence type="ECO:0000256" key="1">
    <source>
        <dbReference type="SAM" id="MobiDB-lite"/>
    </source>
</evidence>
<feature type="compositionally biased region" description="Polar residues" evidence="1">
    <location>
        <begin position="448"/>
        <end position="464"/>
    </location>
</feature>
<sequence length="1375" mass="152272">MGDHGGRPQTSGLLPNGLLPNEVASVTRVLDVERWLKAEERTAELIACIQPNRPSEERRNAVANYVQRLITKCFSCQVFTFGSVPLKTYLPDGDIDLTAFSKDESVKDTWANGVREVLENEEKNENAEFHVKEVQYIQAEVKIIKCLVEDIVVDISFNQLGGLCTLCFLEQIDHMINQDHLFKRSIILIKAWCYYESRILGAHHGLISTYALETLVLYIFHVFNNSFAGPLEVLYRFLEFFSNFDWDSFCVSLWGPVPISSLPDMAAEPPRKDSSELLLSKVFLDMCSTVYAVMPVDQPFVSKHFNIIDPLRINNNLGRSVSKGNFFRIRSAFAFGAKKLARLLECPEEDLTAELNQFFMNTWERHGSGHRPDAPRPNLCHLQPLKGAPIEESNSSRSTSSIKKKNENVLLPATHDCQTEGGLPFYGTSSQIQKTINQHSQNIHRRSTTSAVSHTQSQKSYGSQFNSRIADHSEKNNGSREFLQADKSMKTLRPDHSVNDHGEPGRFQFVRTRSSPELIDTSPEVLLRGSRNRAPETGNNLIASSKLDHGSRRKNVGSDVSRSQHARSFDSSQQSLDNADSNNVLNTYHDDDGFATVMEEHASVSEALDMHQEEQDLVNMMASSRIHDLIGQVQMPIHLDSPHLPFPLPPSILASMGYSQGNLAGSVPTSIPVIESPWASNIPFPQGFVSSPLSPYFPTAVLSSNSEDVVDPTNERYGMTEMNPQENDSSYLHEHDPRSDQGFDPENGGFQVRYSEDKQHENPGGFNYVSSSRASNSGPFRRGHHKFAKENSVASEEHTGAFQNQTSRGNDIYSNDRNENMRYIPASQVSLSRSKPASESSSDGSAKSSKSTRDKRGRRTTPSTVLTSLHGKSKGEWQLEGLPEHSSAQANDEASTHARTQQLSGYEPAQISGSESALPVAPTVVNGSGQRVMENSRVLPFAFYPTGPPVPFLAMLPVYNIPSVAGSSDRSTNQFDRDEELDHGHIIPSDQNHDSAESLNHSESHMNSGAFRSADPEPSGEHKSDILNGDFLSHWQNLQYGRSCQNAHHHGPFMYQSPVMVPPVYLQGHFSCDGPGRPHAANGNLFTQIMSYGPQLVPVTPLQPGPHRISGVFQHFGDEVLPRYRGGTGTYLPNPKISFRDRQSSTRNHRGNYSYDRNDHADREGSWINAKSRASGRSHGRTPAEKPSLRPDRLSTTDNQVDRPWGPRRHETPASDQGQNRSFGFANSSRNSPNMAYGMYPVSTVSPNGVSPTGPAVPPVVMLYSYDQGFGYGSHAESLEFGSFGPVHLSGTNEVAQSSDANPVRGPYDRRHGMYKGSSSRSSPDQPSTPRLQSKMQIEMLLPTTGSSKRSNVVLSMTIDECGNFTSSCGIVCDA</sequence>
<feature type="compositionally biased region" description="Polar residues" evidence="1">
    <location>
        <begin position="1292"/>
        <end position="1301"/>
    </location>
</feature>
<feature type="region of interest" description="Disordered" evidence="1">
    <location>
        <begin position="434"/>
        <end position="464"/>
    </location>
</feature>
<dbReference type="SUPFAM" id="SSF81301">
    <property type="entry name" value="Nucleotidyltransferase"/>
    <property type="match status" value="1"/>
</dbReference>
<feature type="domain" description="Poly(A) RNA polymerase mitochondrial-like central palm" evidence="2">
    <location>
        <begin position="43"/>
        <end position="163"/>
    </location>
</feature>
<feature type="compositionally biased region" description="Basic and acidic residues" evidence="1">
    <location>
        <begin position="1156"/>
        <end position="1165"/>
    </location>
</feature>
<feature type="compositionally biased region" description="Basic and acidic residues" evidence="1">
    <location>
        <begin position="1182"/>
        <end position="1195"/>
    </location>
</feature>
<feature type="region of interest" description="Disordered" evidence="1">
    <location>
        <begin position="719"/>
        <end position="922"/>
    </location>
</feature>
<protein>
    <submittedName>
        <fullName evidence="5">Uncharacterized protein LOC105057942 isoform X2</fullName>
    </submittedName>
</protein>
<dbReference type="RefSeq" id="XP_019710291.1">
    <property type="nucleotide sequence ID" value="XM_019854732.2"/>
</dbReference>
<feature type="region of interest" description="Disordered" evidence="1">
    <location>
        <begin position="491"/>
        <end position="587"/>
    </location>
</feature>
<dbReference type="InterPro" id="IPR043519">
    <property type="entry name" value="NT_sf"/>
</dbReference>
<proteinExistence type="predicted"/>
<feature type="region of interest" description="Disordered" evidence="1">
    <location>
        <begin position="367"/>
        <end position="407"/>
    </location>
</feature>
<feature type="compositionally biased region" description="Low complexity" evidence="1">
    <location>
        <begin position="1318"/>
        <end position="1330"/>
    </location>
</feature>
<dbReference type="GeneID" id="105057942"/>
<dbReference type="FunFam" id="3.30.460.10:FF:000046">
    <property type="entry name" value="PAP/OAS1 substrate-binding domain superfamily"/>
    <property type="match status" value="1"/>
</dbReference>
<feature type="region of interest" description="Disordered" evidence="1">
    <location>
        <begin position="1292"/>
        <end position="1332"/>
    </location>
</feature>
<feature type="compositionally biased region" description="Basic and acidic residues" evidence="1">
    <location>
        <begin position="731"/>
        <end position="741"/>
    </location>
</feature>
<feature type="compositionally biased region" description="Polar residues" evidence="1">
    <location>
        <begin position="569"/>
        <end position="586"/>
    </location>
</feature>
<feature type="compositionally biased region" description="Polar residues" evidence="1">
    <location>
        <begin position="768"/>
        <end position="778"/>
    </location>
</feature>
<dbReference type="Gene3D" id="1.10.1410.10">
    <property type="match status" value="1"/>
</dbReference>
<dbReference type="Pfam" id="PF26180">
    <property type="entry name" value="PAP-OAS1"/>
    <property type="match status" value="1"/>
</dbReference>
<feature type="region of interest" description="Disordered" evidence="1">
    <location>
        <begin position="1127"/>
        <end position="1230"/>
    </location>
</feature>
<reference evidence="5" key="1">
    <citation type="submission" date="2025-08" db="UniProtKB">
        <authorList>
            <consortium name="RefSeq"/>
        </authorList>
    </citation>
    <scope>IDENTIFICATION</scope>
</reference>
<dbReference type="InterPro" id="IPR058921">
    <property type="entry name" value="PAP/OAS1-rel"/>
</dbReference>
<dbReference type="Gene3D" id="3.30.460.10">
    <property type="entry name" value="Beta Polymerase, domain 2"/>
    <property type="match status" value="1"/>
</dbReference>
<dbReference type="CDD" id="cd05402">
    <property type="entry name" value="NT_PAP_TUTase"/>
    <property type="match status" value="1"/>
</dbReference>
<feature type="domain" description="PAP/OAS1 substrate-binding-related" evidence="3">
    <location>
        <begin position="176"/>
        <end position="363"/>
    </location>
</feature>
<feature type="compositionally biased region" description="Basic and acidic residues" evidence="1">
    <location>
        <begin position="984"/>
        <end position="1004"/>
    </location>
</feature>
<feature type="compositionally biased region" description="Low complexity" evidence="1">
    <location>
        <begin position="834"/>
        <end position="849"/>
    </location>
</feature>
<dbReference type="Pfam" id="PF22600">
    <property type="entry name" value="MTPAP-like_central"/>
    <property type="match status" value="1"/>
</dbReference>